<name>A0A5M3XWH3_9ACTN</name>
<organism evidence="1 2">
    <name type="scientific">Acrocarpospora pleiomorpha</name>
    <dbReference type="NCBI Taxonomy" id="90975"/>
    <lineage>
        <taxon>Bacteria</taxon>
        <taxon>Bacillati</taxon>
        <taxon>Actinomycetota</taxon>
        <taxon>Actinomycetes</taxon>
        <taxon>Streptosporangiales</taxon>
        <taxon>Streptosporangiaceae</taxon>
        <taxon>Acrocarpospora</taxon>
    </lineage>
</organism>
<proteinExistence type="predicted"/>
<dbReference type="Proteomes" id="UP000377595">
    <property type="component" value="Unassembled WGS sequence"/>
</dbReference>
<protein>
    <submittedName>
        <fullName evidence="1">Uncharacterized protein</fullName>
    </submittedName>
</protein>
<evidence type="ECO:0000313" key="1">
    <source>
        <dbReference type="EMBL" id="GES23911.1"/>
    </source>
</evidence>
<dbReference type="EMBL" id="BLAF01000046">
    <property type="protein sequence ID" value="GES23911.1"/>
    <property type="molecule type" value="Genomic_DNA"/>
</dbReference>
<accession>A0A5M3XWH3</accession>
<comment type="caution">
    <text evidence="1">The sequence shown here is derived from an EMBL/GenBank/DDBJ whole genome shotgun (WGS) entry which is preliminary data.</text>
</comment>
<sequence length="239" mass="25606">MARHIERMGPHRRIGLVLRIDELAIFMFEATSKRRYAKRATAVFTTTVASVLLGLGPCDAASLDHAVIGSTSGAAAEFSSTLDRSAKHMTPGFEQAMAVNAILLSMSGTRSELAPALDQIRSCGAPQAGMATLSMVAESRRNQLDTVRALQVDALPGGAILRSALDDALTMSLNADEAFVEWARHRSTGGCSASLTEDSAYQSGLSFSERATQAKQRFVDLWNPVAQLYGLSQRTADDI</sequence>
<gene>
    <name evidence="1" type="ORF">Aple_068100</name>
</gene>
<keyword evidence="2" id="KW-1185">Reference proteome</keyword>
<evidence type="ECO:0000313" key="2">
    <source>
        <dbReference type="Proteomes" id="UP000377595"/>
    </source>
</evidence>
<reference evidence="1 2" key="1">
    <citation type="submission" date="2019-10" db="EMBL/GenBank/DDBJ databases">
        <title>Whole genome shotgun sequence of Acrocarpospora pleiomorpha NBRC 16267.</title>
        <authorList>
            <person name="Ichikawa N."/>
            <person name="Kimura A."/>
            <person name="Kitahashi Y."/>
            <person name="Komaki H."/>
            <person name="Oguchi A."/>
        </authorList>
    </citation>
    <scope>NUCLEOTIDE SEQUENCE [LARGE SCALE GENOMIC DNA]</scope>
    <source>
        <strain evidence="1 2">NBRC 16267</strain>
    </source>
</reference>
<dbReference type="AlphaFoldDB" id="A0A5M3XWH3"/>